<evidence type="ECO:0000313" key="4">
    <source>
        <dbReference type="Proteomes" id="UP000784128"/>
    </source>
</evidence>
<dbReference type="InterPro" id="IPR018392">
    <property type="entry name" value="LysM"/>
</dbReference>
<protein>
    <submittedName>
        <fullName evidence="3">LysM peptidoglycan-binding domain-containing protein</fullName>
    </submittedName>
</protein>
<accession>A0ABS5UBX4</accession>
<dbReference type="Gene3D" id="3.10.350.10">
    <property type="entry name" value="LysM domain"/>
    <property type="match status" value="1"/>
</dbReference>
<organism evidence="3 4">
    <name type="scientific">Pelotalea chapellei</name>
    <dbReference type="NCBI Taxonomy" id="44671"/>
    <lineage>
        <taxon>Bacteria</taxon>
        <taxon>Pseudomonadati</taxon>
        <taxon>Thermodesulfobacteriota</taxon>
        <taxon>Desulfuromonadia</taxon>
        <taxon>Geobacterales</taxon>
        <taxon>Geobacteraceae</taxon>
        <taxon>Pelotalea</taxon>
    </lineage>
</organism>
<dbReference type="EMBL" id="JAHDYS010000017">
    <property type="protein sequence ID" value="MBT1073153.1"/>
    <property type="molecule type" value="Genomic_DNA"/>
</dbReference>
<feature type="chain" id="PRO_5046465022" evidence="1">
    <location>
        <begin position="24"/>
        <end position="300"/>
    </location>
</feature>
<dbReference type="InterPro" id="IPR036779">
    <property type="entry name" value="LysM_dom_sf"/>
</dbReference>
<reference evidence="3 4" key="1">
    <citation type="submission" date="2021-05" db="EMBL/GenBank/DDBJ databases">
        <title>The draft genome of Geobacter chapellei DSM 13688.</title>
        <authorList>
            <person name="Xu Z."/>
            <person name="Masuda Y."/>
            <person name="Itoh H."/>
            <person name="Senoo K."/>
        </authorList>
    </citation>
    <scope>NUCLEOTIDE SEQUENCE [LARGE SCALE GENOMIC DNA]</scope>
    <source>
        <strain evidence="3 4">DSM 13688</strain>
    </source>
</reference>
<comment type="caution">
    <text evidence="3">The sequence shown here is derived from an EMBL/GenBank/DDBJ whole genome shotgun (WGS) entry which is preliminary data.</text>
</comment>
<name>A0ABS5UBX4_9BACT</name>
<dbReference type="RefSeq" id="WP_214300899.1">
    <property type="nucleotide sequence ID" value="NZ_JAHDYS010000017.1"/>
</dbReference>
<proteinExistence type="predicted"/>
<evidence type="ECO:0000313" key="3">
    <source>
        <dbReference type="EMBL" id="MBT1073153.1"/>
    </source>
</evidence>
<dbReference type="CDD" id="cd00118">
    <property type="entry name" value="LysM"/>
    <property type="match status" value="1"/>
</dbReference>
<keyword evidence="1" id="KW-0732">Signal</keyword>
<evidence type="ECO:0000256" key="1">
    <source>
        <dbReference type="SAM" id="SignalP"/>
    </source>
</evidence>
<feature type="signal peptide" evidence="1">
    <location>
        <begin position="1"/>
        <end position="23"/>
    </location>
</feature>
<feature type="domain" description="LysM" evidence="2">
    <location>
        <begin position="66"/>
        <end position="118"/>
    </location>
</feature>
<gene>
    <name evidence="3" type="ORF">KJB30_15270</name>
</gene>
<sequence>MKKSFHASIIAASLFAGSLAAFAAPSDFELDLKDLPGNVRSSQPHKMESRKKLKSAAATLSPSESSSYLVQPGDHLFLILMRHYGLSNDAAEQLIPEIMSLNNIHNPRSLVRGQRLTIPLPARPERMARRAEKAVVQPEISPAAIPPEPLPSPVNVTSRSVEIAAVSSCDLGRKFAEKLNLLVPSLGIIQGFSNFTAGHAGLTVAVACGELAPEEIYTYNKLLAQHGIQLLVFADDEPHRRVIEKLANHLSLPYQMDEAAGRNQLPLKVLFPTAGVGSREMRLTVLATASVKGRTLRSEQ</sequence>
<dbReference type="Proteomes" id="UP000784128">
    <property type="component" value="Unassembled WGS sequence"/>
</dbReference>
<evidence type="ECO:0000259" key="2">
    <source>
        <dbReference type="PROSITE" id="PS51782"/>
    </source>
</evidence>
<dbReference type="Pfam" id="PF01476">
    <property type="entry name" value="LysM"/>
    <property type="match status" value="1"/>
</dbReference>
<dbReference type="PROSITE" id="PS51782">
    <property type="entry name" value="LYSM"/>
    <property type="match status" value="1"/>
</dbReference>
<keyword evidence="4" id="KW-1185">Reference proteome</keyword>